<dbReference type="Gene3D" id="3.30.370.10">
    <property type="entry name" value="Barstar-like"/>
    <property type="match status" value="1"/>
</dbReference>
<reference evidence="3 4" key="1">
    <citation type="journal article" date="2016" name="Front. Microbiol.">
        <title>Comparative Genomics Analysis of Streptomyces Species Reveals Their Adaptation to the Marine Environment and Their Diversity at the Genomic Level.</title>
        <authorList>
            <person name="Tian X."/>
            <person name="Zhang Z."/>
            <person name="Yang T."/>
            <person name="Chen M."/>
            <person name="Li J."/>
            <person name="Chen F."/>
            <person name="Yang J."/>
            <person name="Li W."/>
            <person name="Zhang B."/>
            <person name="Zhang Z."/>
            <person name="Wu J."/>
            <person name="Zhang C."/>
            <person name="Long L."/>
            <person name="Xiao J."/>
        </authorList>
    </citation>
    <scope>NUCLEOTIDE SEQUENCE [LARGE SCALE GENOMIC DNA]</scope>
    <source>
        <strain evidence="3 4">SCSIO M10372</strain>
    </source>
</reference>
<dbReference type="EMBL" id="LJGZ01000004">
    <property type="protein sequence ID" value="OEV22276.1"/>
    <property type="molecule type" value="Genomic_DNA"/>
</dbReference>
<dbReference type="InterPro" id="IPR035905">
    <property type="entry name" value="Barstar-like_sf"/>
</dbReference>
<evidence type="ECO:0000256" key="1">
    <source>
        <dbReference type="ARBA" id="ARBA00006845"/>
    </source>
</evidence>
<evidence type="ECO:0000259" key="2">
    <source>
        <dbReference type="Pfam" id="PF01337"/>
    </source>
</evidence>
<name>A0A1E7M1L3_9ACTN</name>
<sequence length="110" mass="12636">MALRAEAADEAEPVLPPSLVIDLSGVRTPEGLQRLLQRELWFPDFYGRNWDAFWDAITGLVELPEELVLTGWPTFSAVLPGEAQMLRERLDAYLAEYGSRRPVPRRIHYR</sequence>
<dbReference type="AlphaFoldDB" id="A0A1E7M1L3"/>
<dbReference type="RefSeq" id="WP_070199346.1">
    <property type="nucleotide sequence ID" value="NZ_LJGZ01000004.1"/>
</dbReference>
<protein>
    <submittedName>
        <fullName evidence="3">Ribonuclease inhibitor</fullName>
    </submittedName>
</protein>
<dbReference type="OrthoDB" id="5184890at2"/>
<dbReference type="SUPFAM" id="SSF52038">
    <property type="entry name" value="Barstar-related"/>
    <property type="match status" value="1"/>
</dbReference>
<comment type="similarity">
    <text evidence="1">Belongs to the barstar family.</text>
</comment>
<feature type="domain" description="Barstar (barnase inhibitor)" evidence="2">
    <location>
        <begin position="19"/>
        <end position="101"/>
    </location>
</feature>
<keyword evidence="4" id="KW-1185">Reference proteome</keyword>
<organism evidence="3 4">
    <name type="scientific">Streptomyces nanshensis</name>
    <dbReference type="NCBI Taxonomy" id="518642"/>
    <lineage>
        <taxon>Bacteria</taxon>
        <taxon>Bacillati</taxon>
        <taxon>Actinomycetota</taxon>
        <taxon>Actinomycetes</taxon>
        <taxon>Kitasatosporales</taxon>
        <taxon>Streptomycetaceae</taxon>
        <taxon>Streptomyces</taxon>
    </lineage>
</organism>
<dbReference type="InterPro" id="IPR000468">
    <property type="entry name" value="Barstar"/>
</dbReference>
<evidence type="ECO:0000313" key="4">
    <source>
        <dbReference type="Proteomes" id="UP000175971"/>
    </source>
</evidence>
<dbReference type="Proteomes" id="UP000175971">
    <property type="component" value="Unassembled WGS sequence"/>
</dbReference>
<evidence type="ECO:0000313" key="3">
    <source>
        <dbReference type="EMBL" id="OEV22276.1"/>
    </source>
</evidence>
<accession>A0A1E7M1L3</accession>
<proteinExistence type="inferred from homology"/>
<gene>
    <name evidence="3" type="ORF">AN221_01000</name>
</gene>
<comment type="caution">
    <text evidence="3">The sequence shown here is derived from an EMBL/GenBank/DDBJ whole genome shotgun (WGS) entry which is preliminary data.</text>
</comment>
<dbReference type="Pfam" id="PF01337">
    <property type="entry name" value="Barstar"/>
    <property type="match status" value="1"/>
</dbReference>
<dbReference type="PATRIC" id="fig|518642.7.peg.2233"/>